<organism evidence="2 3">
    <name type="scientific">Chrysodeixis includens</name>
    <name type="common">Soybean looper</name>
    <name type="synonym">Pseudoplusia includens</name>
    <dbReference type="NCBI Taxonomy" id="689277"/>
    <lineage>
        <taxon>Eukaryota</taxon>
        <taxon>Metazoa</taxon>
        <taxon>Ecdysozoa</taxon>
        <taxon>Arthropoda</taxon>
        <taxon>Hexapoda</taxon>
        <taxon>Insecta</taxon>
        <taxon>Pterygota</taxon>
        <taxon>Neoptera</taxon>
        <taxon>Endopterygota</taxon>
        <taxon>Lepidoptera</taxon>
        <taxon>Glossata</taxon>
        <taxon>Ditrysia</taxon>
        <taxon>Noctuoidea</taxon>
        <taxon>Noctuidae</taxon>
        <taxon>Plusiinae</taxon>
        <taxon>Chrysodeixis</taxon>
    </lineage>
</organism>
<dbReference type="OrthoDB" id="2096280at2759"/>
<keyword evidence="3" id="KW-1185">Reference proteome</keyword>
<evidence type="ECO:0000313" key="2">
    <source>
        <dbReference type="EMBL" id="CAH0590228.1"/>
    </source>
</evidence>
<protein>
    <recommendedName>
        <fullName evidence="1">EFHB C-terminal EF-hand domain-containing protein</fullName>
    </recommendedName>
</protein>
<dbReference type="SUPFAM" id="SSF47473">
    <property type="entry name" value="EF-hand"/>
    <property type="match status" value="1"/>
</dbReference>
<reference evidence="2" key="1">
    <citation type="submission" date="2021-12" db="EMBL/GenBank/DDBJ databases">
        <authorList>
            <person name="King R."/>
        </authorList>
    </citation>
    <scope>NUCLEOTIDE SEQUENCE</scope>
</reference>
<name>A0A9P0BS11_CHRIL</name>
<proteinExistence type="predicted"/>
<dbReference type="InterPro" id="IPR011992">
    <property type="entry name" value="EF-hand-dom_pair"/>
</dbReference>
<dbReference type="Proteomes" id="UP001154114">
    <property type="component" value="Chromosome 18"/>
</dbReference>
<sequence>MLSKVCIRETQGGKGNRGLFIERDANHILAAGKVSKQGTESVSDNLQHYLLQDEVDALIRDAIIPAPEEPAIQQKDKDMRHAGLLTDAGDLINPPILSKFQTLVLELKNTSYSSYWNKPVGTTRDQVPLLPAGTRPMEKRMGMVTKTSENVYDLIMPKEGLPDNTSKKTKVGYRTDRNYCRPFDPNDTFGVKCNPDYRGMATKCCLSSNKVLGEGNSRHTLMSSLDADRRNLKQPKLGTPCMPNNNINCVPPGFIFGKIEPHGDFVGLTTCKLNPERQFLLDCLAHLNTLRKFLSKRLDPNFFSHFYLQLKYIDNEKSGWLPKQVVYDQCTANFIRLTHASIEPLLEIWGAFDGSRIEYKKFVHIINFREPSPKLPKILDVSPDCLYFNTAYREMVKSGQAADTKLRAGVPSGRYFDKDYPVTPEGYCKAVKVVLPQESGMKYCINPSALTSFEVTHRDMYAKRSPEVVKSVYNKAGIHLTDEEFNELWDKAKKHHSQGWVCFETFKREYDAKYGE</sequence>
<dbReference type="InterPro" id="IPR057428">
    <property type="entry name" value="EFHB_EF-hand_C"/>
</dbReference>
<evidence type="ECO:0000259" key="1">
    <source>
        <dbReference type="Pfam" id="PF25325"/>
    </source>
</evidence>
<dbReference type="Pfam" id="PF25325">
    <property type="entry name" value="EF-hand_EFHB_C"/>
    <property type="match status" value="1"/>
</dbReference>
<dbReference type="EMBL" id="LR824021">
    <property type="protein sequence ID" value="CAH0590228.1"/>
    <property type="molecule type" value="Genomic_DNA"/>
</dbReference>
<dbReference type="AlphaFoldDB" id="A0A9P0BS11"/>
<gene>
    <name evidence="2" type="ORF">CINC_LOCUS4798</name>
</gene>
<evidence type="ECO:0000313" key="3">
    <source>
        <dbReference type="Proteomes" id="UP001154114"/>
    </source>
</evidence>
<feature type="domain" description="EFHB C-terminal EF-hand" evidence="1">
    <location>
        <begin position="444"/>
        <end position="511"/>
    </location>
</feature>
<accession>A0A9P0BS11</accession>